<protein>
    <submittedName>
        <fullName evidence="2">PH domain-containing protein</fullName>
    </submittedName>
</protein>
<sequence length="125" mass="13883">MGLMNGLLGNASKVDAEKANSDYAKILGNGEQIEHAYRLVRDAVLFTNRRLILIDKQGLTGKKIEYLSIPYKSVVRFSVESAGHFDLEADLKLWTSGMSTPIQKTFSTAVNIYEVQALLAEYVGR</sequence>
<dbReference type="CDD" id="cd13225">
    <property type="entry name" value="PH-like_bacteria"/>
    <property type="match status" value="1"/>
</dbReference>
<accession>A0A1H3BN36</accession>
<dbReference type="InterPro" id="IPR012544">
    <property type="entry name" value="PHb"/>
</dbReference>
<dbReference type="OrthoDB" id="3199551at2"/>
<dbReference type="PANTHER" id="PTHR35796:SF3">
    <property type="entry name" value="BHLH DOMAIN-CONTAINING PROTEIN"/>
    <property type="match status" value="1"/>
</dbReference>
<reference evidence="3" key="1">
    <citation type="submission" date="2016-10" db="EMBL/GenBank/DDBJ databases">
        <authorList>
            <person name="Varghese N."/>
            <person name="Submissions S."/>
        </authorList>
    </citation>
    <scope>NUCLEOTIDE SEQUENCE [LARGE SCALE GENOMIC DNA]</scope>
    <source>
        <strain evidence="3">DSM 217</strain>
    </source>
</reference>
<gene>
    <name evidence="2" type="ORF">SAMN05421783_12548</name>
</gene>
<evidence type="ECO:0000313" key="3">
    <source>
        <dbReference type="Proteomes" id="UP000198816"/>
    </source>
</evidence>
<dbReference type="EMBL" id="FNNZ01000025">
    <property type="protein sequence ID" value="SDX42529.1"/>
    <property type="molecule type" value="Genomic_DNA"/>
</dbReference>
<dbReference type="AlphaFoldDB" id="A0A1H3BN36"/>
<dbReference type="Pfam" id="PF08000">
    <property type="entry name" value="bPH_1"/>
    <property type="match status" value="1"/>
</dbReference>
<feature type="domain" description="Bacterial Pleckstrin homology" evidence="1">
    <location>
        <begin position="2"/>
        <end position="123"/>
    </location>
</feature>
<dbReference type="RefSeq" id="WP_093036653.1">
    <property type="nucleotide sequence ID" value="NZ_FNNZ01000025.1"/>
</dbReference>
<evidence type="ECO:0000313" key="2">
    <source>
        <dbReference type="EMBL" id="SDX42529.1"/>
    </source>
</evidence>
<dbReference type="Proteomes" id="UP000198816">
    <property type="component" value="Unassembled WGS sequence"/>
</dbReference>
<proteinExistence type="predicted"/>
<name>A0A1H3BN36_THIRO</name>
<dbReference type="STRING" id="1058.SAMN05421783_12548"/>
<organism evidence="2 3">
    <name type="scientific">Thiocapsa roseopersicina</name>
    <dbReference type="NCBI Taxonomy" id="1058"/>
    <lineage>
        <taxon>Bacteria</taxon>
        <taxon>Pseudomonadati</taxon>
        <taxon>Pseudomonadota</taxon>
        <taxon>Gammaproteobacteria</taxon>
        <taxon>Chromatiales</taxon>
        <taxon>Chromatiaceae</taxon>
        <taxon>Thiocapsa</taxon>
    </lineage>
</organism>
<dbReference type="PANTHER" id="PTHR35796">
    <property type="entry name" value="HYPOTHETICAL CYTOSOLIC PROTEIN"/>
    <property type="match status" value="1"/>
</dbReference>
<dbReference type="Gene3D" id="2.30.29.50">
    <property type="entry name" value="Bacterial Pleckstrin homology domain"/>
    <property type="match status" value="1"/>
</dbReference>
<evidence type="ECO:0000259" key="1">
    <source>
        <dbReference type="Pfam" id="PF08000"/>
    </source>
</evidence>
<dbReference type="SUPFAM" id="SSF50729">
    <property type="entry name" value="PH domain-like"/>
    <property type="match status" value="1"/>
</dbReference>
<keyword evidence="3" id="KW-1185">Reference proteome</keyword>
<dbReference type="InterPro" id="IPR037063">
    <property type="entry name" value="PHb_sf"/>
</dbReference>